<dbReference type="SUPFAM" id="SSF161084">
    <property type="entry name" value="MAPEG domain-like"/>
    <property type="match status" value="1"/>
</dbReference>
<protein>
    <recommendedName>
        <fullName evidence="7">MAPEG family protein</fullName>
    </recommendedName>
</protein>
<dbReference type="RefSeq" id="WP_295326554.1">
    <property type="nucleotide sequence ID" value="NZ_LT598653.1"/>
</dbReference>
<evidence type="ECO:0000313" key="6">
    <source>
        <dbReference type="EMBL" id="SBV32975.1"/>
    </source>
</evidence>
<comment type="subcellular location">
    <subcellularLocation>
        <location evidence="1">Membrane</location>
    </subcellularLocation>
</comment>
<dbReference type="GO" id="GO:0016020">
    <property type="term" value="C:membrane"/>
    <property type="evidence" value="ECO:0007669"/>
    <property type="project" value="UniProtKB-SubCell"/>
</dbReference>
<feature type="transmembrane region" description="Helical" evidence="5">
    <location>
        <begin position="6"/>
        <end position="25"/>
    </location>
</feature>
<feature type="transmembrane region" description="Helical" evidence="5">
    <location>
        <begin position="74"/>
        <end position="100"/>
    </location>
</feature>
<keyword evidence="4 5" id="KW-0472">Membrane</keyword>
<evidence type="ECO:0000256" key="4">
    <source>
        <dbReference type="ARBA" id="ARBA00023136"/>
    </source>
</evidence>
<dbReference type="AlphaFoldDB" id="A0A1Y5PWG8"/>
<dbReference type="EMBL" id="LT598653">
    <property type="protein sequence ID" value="SBV32975.1"/>
    <property type="molecule type" value="Genomic_DNA"/>
</dbReference>
<dbReference type="Pfam" id="PF01124">
    <property type="entry name" value="MAPEG"/>
    <property type="match status" value="1"/>
</dbReference>
<evidence type="ECO:0000256" key="2">
    <source>
        <dbReference type="ARBA" id="ARBA00022692"/>
    </source>
</evidence>
<dbReference type="InterPro" id="IPR001129">
    <property type="entry name" value="Membr-assoc_MAPEG"/>
</dbReference>
<evidence type="ECO:0008006" key="7">
    <source>
        <dbReference type="Google" id="ProtNLM"/>
    </source>
</evidence>
<dbReference type="KEGG" id="sphu:SPPYR_1855"/>
<evidence type="ECO:0000256" key="5">
    <source>
        <dbReference type="SAM" id="Phobius"/>
    </source>
</evidence>
<dbReference type="InterPro" id="IPR023352">
    <property type="entry name" value="MAPEG-like_dom_sf"/>
</dbReference>
<keyword evidence="2 5" id="KW-0812">Transmembrane</keyword>
<feature type="transmembrane region" description="Helical" evidence="5">
    <location>
        <begin position="120"/>
        <end position="142"/>
    </location>
</feature>
<keyword evidence="3 5" id="KW-1133">Transmembrane helix</keyword>
<proteinExistence type="predicted"/>
<accession>A0A1Y5PWG8</accession>
<organism evidence="6">
    <name type="scientific">uncultured Sphingopyxis sp</name>
    <dbReference type="NCBI Taxonomy" id="310581"/>
    <lineage>
        <taxon>Bacteria</taxon>
        <taxon>Pseudomonadati</taxon>
        <taxon>Pseudomonadota</taxon>
        <taxon>Alphaproteobacteria</taxon>
        <taxon>Sphingomonadales</taxon>
        <taxon>Sphingomonadaceae</taxon>
        <taxon>Sphingopyxis</taxon>
        <taxon>environmental samples</taxon>
    </lineage>
</organism>
<dbReference type="Gene3D" id="1.20.120.550">
    <property type="entry name" value="Membrane associated eicosanoid/glutathione metabolism-like domain"/>
    <property type="match status" value="1"/>
</dbReference>
<sequence>MTPNILAPGAVLILWTLVMLVWVAVTRFRALAKSGIDLKTAPPGGRGGDLEGVLPAVTNWKSHNYTHLLEQPTLFYAVILILHAVGGYPAYVVWIAWAYVALRVVHSLWQATVNRIPVRFAIFAASTLCLLALALLAVIATLG</sequence>
<gene>
    <name evidence="6" type="ORF">SPPYR_1855</name>
</gene>
<name>A0A1Y5PWG8_9SPHN</name>
<evidence type="ECO:0000256" key="3">
    <source>
        <dbReference type="ARBA" id="ARBA00022989"/>
    </source>
</evidence>
<reference evidence="6" key="1">
    <citation type="submission" date="2016-03" db="EMBL/GenBank/DDBJ databases">
        <authorList>
            <person name="Ploux O."/>
        </authorList>
    </citation>
    <scope>NUCLEOTIDE SEQUENCE</scope>
    <source>
        <strain evidence="6">UC10</strain>
    </source>
</reference>
<evidence type="ECO:0000256" key="1">
    <source>
        <dbReference type="ARBA" id="ARBA00004370"/>
    </source>
</evidence>